<dbReference type="InterPro" id="IPR002110">
    <property type="entry name" value="Ankyrin_rpt"/>
</dbReference>
<evidence type="ECO:0000313" key="4">
    <source>
        <dbReference type="Proteomes" id="UP000034164"/>
    </source>
</evidence>
<feature type="repeat" description="ANK" evidence="1">
    <location>
        <begin position="79"/>
        <end position="111"/>
    </location>
</feature>
<feature type="compositionally biased region" description="Polar residues" evidence="2">
    <location>
        <begin position="171"/>
        <end position="183"/>
    </location>
</feature>
<organism evidence="3 4">
    <name type="scientific">[Emmonsia] crescens</name>
    <dbReference type="NCBI Taxonomy" id="73230"/>
    <lineage>
        <taxon>Eukaryota</taxon>
        <taxon>Fungi</taxon>
        <taxon>Dikarya</taxon>
        <taxon>Ascomycota</taxon>
        <taxon>Pezizomycotina</taxon>
        <taxon>Eurotiomycetes</taxon>
        <taxon>Eurotiomycetidae</taxon>
        <taxon>Onygenales</taxon>
        <taxon>Ajellomycetaceae</taxon>
        <taxon>Emergomyces</taxon>
    </lineage>
</organism>
<reference evidence="4" key="1">
    <citation type="journal article" date="2015" name="PLoS Genet.">
        <title>The dynamic genome and transcriptome of the human fungal pathogen Blastomyces and close relative Emmonsia.</title>
        <authorList>
            <person name="Munoz J.F."/>
            <person name="Gauthier G.M."/>
            <person name="Desjardins C.A."/>
            <person name="Gallo J.E."/>
            <person name="Holder J."/>
            <person name="Sullivan T.D."/>
            <person name="Marty A.J."/>
            <person name="Carmen J.C."/>
            <person name="Chen Z."/>
            <person name="Ding L."/>
            <person name="Gujja S."/>
            <person name="Magrini V."/>
            <person name="Misas E."/>
            <person name="Mitreva M."/>
            <person name="Priest M."/>
            <person name="Saif S."/>
            <person name="Whiston E.A."/>
            <person name="Young S."/>
            <person name="Zeng Q."/>
            <person name="Goldman W.E."/>
            <person name="Mardis E.R."/>
            <person name="Taylor J.W."/>
            <person name="McEwen J.G."/>
            <person name="Clay O.K."/>
            <person name="Klein B.S."/>
            <person name="Cuomo C.A."/>
        </authorList>
    </citation>
    <scope>NUCLEOTIDE SEQUENCE [LARGE SCALE GENOMIC DNA]</scope>
    <source>
        <strain evidence="4">UAMH 3008</strain>
    </source>
</reference>
<feature type="repeat" description="ANK" evidence="1">
    <location>
        <begin position="220"/>
        <end position="252"/>
    </location>
</feature>
<dbReference type="AlphaFoldDB" id="A0A0G2HRC3"/>
<comment type="caution">
    <text evidence="3">The sequence shown here is derived from an EMBL/GenBank/DDBJ whole genome shotgun (WGS) entry which is preliminary data.</text>
</comment>
<dbReference type="OrthoDB" id="20872at2759"/>
<dbReference type="EMBL" id="LCZI01001523">
    <property type="protein sequence ID" value="KKZ60558.1"/>
    <property type="molecule type" value="Genomic_DNA"/>
</dbReference>
<dbReference type="PANTHER" id="PTHR24184:SF11">
    <property type="entry name" value="ANKYRIN REPEAT AND SOCS BOX CONTAINING 3"/>
    <property type="match status" value="1"/>
</dbReference>
<dbReference type="Pfam" id="PF12796">
    <property type="entry name" value="Ank_2"/>
    <property type="match status" value="1"/>
</dbReference>
<gene>
    <name evidence="3" type="ORF">EMCG_04735</name>
</gene>
<dbReference type="InterPro" id="IPR036770">
    <property type="entry name" value="Ankyrin_rpt-contain_sf"/>
</dbReference>
<keyword evidence="1" id="KW-0040">ANK repeat</keyword>
<feature type="repeat" description="ANK" evidence="1">
    <location>
        <begin position="127"/>
        <end position="147"/>
    </location>
</feature>
<feature type="region of interest" description="Disordered" evidence="2">
    <location>
        <begin position="171"/>
        <end position="198"/>
    </location>
</feature>
<dbReference type="PROSITE" id="PS50088">
    <property type="entry name" value="ANK_REPEAT"/>
    <property type="match status" value="3"/>
</dbReference>
<accession>A0A0G2HRC3</accession>
<dbReference type="Pfam" id="PF00023">
    <property type="entry name" value="Ank"/>
    <property type="match status" value="2"/>
</dbReference>
<dbReference type="SMART" id="SM00248">
    <property type="entry name" value="ANK"/>
    <property type="match status" value="4"/>
</dbReference>
<evidence type="ECO:0000256" key="2">
    <source>
        <dbReference type="SAM" id="MobiDB-lite"/>
    </source>
</evidence>
<name>A0A0G2HRC3_9EURO</name>
<dbReference type="PANTHER" id="PTHR24184">
    <property type="entry name" value="SI:CH211-189E2.2"/>
    <property type="match status" value="1"/>
</dbReference>
<proteinExistence type="predicted"/>
<protein>
    <submittedName>
        <fullName evidence="3">Uncharacterized protein</fullName>
    </submittedName>
</protein>
<evidence type="ECO:0000313" key="3">
    <source>
        <dbReference type="EMBL" id="KKZ60558.1"/>
    </source>
</evidence>
<dbReference type="Gene3D" id="1.25.40.20">
    <property type="entry name" value="Ankyrin repeat-containing domain"/>
    <property type="match status" value="1"/>
</dbReference>
<dbReference type="SUPFAM" id="SSF48403">
    <property type="entry name" value="Ankyrin repeat"/>
    <property type="match status" value="1"/>
</dbReference>
<sequence length="396" mass="42539">MAAGPSLRFLFQTSTFEASTNPWDTRNLDPATSGDVAAMVDLPVHVRLRSAILWNDVLLVKRIIKNNPRFLENPNFEDKSNTSLHLAAILGNLKIIKLLVSFGHDSCTPNVLESGFDSAPGISLNTDGATPLHLAAAHSHAACVQYLCTQFPQTIDRPDHNGATPLMLAAQSSNASHPTQSTCLIPPKQRARSSSNASEDTSTIAALLRQDASVTLADNVGNTALHHASAWGNLKAFRLLVSAGAPPMVLNHAMCTPADYALSIQAGVYFRSLVSEFERLKVESPQLQQKQQKMKLSLEVKDSDLNRSPTGVVTQQRNLSPISPTEMRLANKAGLSASRPGMAAPSLGSVRLVTQEDSNDLFSLDPPLTARKVSVPMAGSPIGMTGFYTEIRRGSS</sequence>
<dbReference type="Proteomes" id="UP000034164">
    <property type="component" value="Unassembled WGS sequence"/>
</dbReference>
<evidence type="ECO:0000256" key="1">
    <source>
        <dbReference type="PROSITE-ProRule" id="PRU00023"/>
    </source>
</evidence>
<dbReference type="VEuPathDB" id="FungiDB:EMCG_04735"/>
<dbReference type="PROSITE" id="PS50297">
    <property type="entry name" value="ANK_REP_REGION"/>
    <property type="match status" value="3"/>
</dbReference>